<keyword evidence="3 8" id="KW-0133">Cell shape</keyword>
<dbReference type="PANTHER" id="PTHR21198:SF2">
    <property type="entry name" value="GLUTAMATE RACEMASE"/>
    <property type="match status" value="1"/>
</dbReference>
<keyword evidence="10" id="KW-1185">Reference proteome</keyword>
<evidence type="ECO:0000256" key="6">
    <source>
        <dbReference type="ARBA" id="ARBA00023316"/>
    </source>
</evidence>
<name>A0A6M4IK68_9BACT</name>
<dbReference type="PROSITE" id="PS00923">
    <property type="entry name" value="ASP_GLU_RACEMASE_1"/>
    <property type="match status" value="1"/>
</dbReference>
<dbReference type="Proteomes" id="UP000500938">
    <property type="component" value="Chromosome"/>
</dbReference>
<dbReference type="InterPro" id="IPR015942">
    <property type="entry name" value="Asp/Glu/hydantoin_racemase"/>
</dbReference>
<feature type="binding site" evidence="8">
    <location>
        <begin position="77"/>
        <end position="78"/>
    </location>
    <ligand>
        <name>substrate</name>
    </ligand>
</feature>
<keyword evidence="6 8" id="KW-0961">Cell wall biogenesis/degradation</keyword>
<feature type="binding site" evidence="8">
    <location>
        <begin position="13"/>
        <end position="14"/>
    </location>
    <ligand>
        <name>substrate</name>
    </ligand>
</feature>
<accession>A0A6M4IK68</accession>
<comment type="function">
    <text evidence="8">Provides the (R)-glutamate required for cell wall biosynthesis.</text>
</comment>
<dbReference type="EC" id="5.1.1.3" evidence="2 8"/>
<dbReference type="PROSITE" id="PS00924">
    <property type="entry name" value="ASP_GLU_RACEMASE_2"/>
    <property type="match status" value="1"/>
</dbReference>
<feature type="binding site" evidence="8">
    <location>
        <begin position="45"/>
        <end position="46"/>
    </location>
    <ligand>
        <name>substrate</name>
    </ligand>
</feature>
<protein>
    <recommendedName>
        <fullName evidence="7 8">Glutamate racemase</fullName>
        <ecNumber evidence="2 8">5.1.1.3</ecNumber>
    </recommendedName>
</protein>
<evidence type="ECO:0000256" key="4">
    <source>
        <dbReference type="ARBA" id="ARBA00022984"/>
    </source>
</evidence>
<comment type="similarity">
    <text evidence="8">Belongs to the aspartate/glutamate racemases family.</text>
</comment>
<dbReference type="PANTHER" id="PTHR21198">
    <property type="entry name" value="GLUTAMATE RACEMASE"/>
    <property type="match status" value="1"/>
</dbReference>
<dbReference type="GO" id="GO:0009252">
    <property type="term" value="P:peptidoglycan biosynthetic process"/>
    <property type="evidence" value="ECO:0007669"/>
    <property type="project" value="UniProtKB-UniRule"/>
</dbReference>
<evidence type="ECO:0000256" key="5">
    <source>
        <dbReference type="ARBA" id="ARBA00023235"/>
    </source>
</evidence>
<keyword evidence="4 8" id="KW-0573">Peptidoglycan synthesis</keyword>
<dbReference type="InterPro" id="IPR001920">
    <property type="entry name" value="Asp/Glu_race"/>
</dbReference>
<comment type="catalytic activity">
    <reaction evidence="1 8">
        <text>L-glutamate = D-glutamate</text>
        <dbReference type="Rhea" id="RHEA:12813"/>
        <dbReference type="ChEBI" id="CHEBI:29985"/>
        <dbReference type="ChEBI" id="CHEBI:29986"/>
        <dbReference type="EC" id="5.1.1.3"/>
    </reaction>
</comment>
<dbReference type="RefSeq" id="WP_171224562.1">
    <property type="nucleotide sequence ID" value="NZ_CP053085.1"/>
</dbReference>
<dbReference type="NCBIfam" id="TIGR00067">
    <property type="entry name" value="glut_race"/>
    <property type="match status" value="1"/>
</dbReference>
<dbReference type="Gene3D" id="3.40.50.1860">
    <property type="match status" value="2"/>
</dbReference>
<keyword evidence="5 8" id="KW-0413">Isomerase</keyword>
<evidence type="ECO:0000256" key="7">
    <source>
        <dbReference type="ARBA" id="ARBA00070053"/>
    </source>
</evidence>
<comment type="pathway">
    <text evidence="8">Cell wall biogenesis; peptidoglycan biosynthesis.</text>
</comment>
<dbReference type="UniPathway" id="UPA00219"/>
<dbReference type="Pfam" id="PF01177">
    <property type="entry name" value="Asp_Glu_race"/>
    <property type="match status" value="1"/>
</dbReference>
<organism evidence="9 10">
    <name type="scientific">Gemmatimonas groenlandica</name>
    <dbReference type="NCBI Taxonomy" id="2732249"/>
    <lineage>
        <taxon>Bacteria</taxon>
        <taxon>Pseudomonadati</taxon>
        <taxon>Gemmatimonadota</taxon>
        <taxon>Gemmatimonadia</taxon>
        <taxon>Gemmatimonadales</taxon>
        <taxon>Gemmatimonadaceae</taxon>
        <taxon>Gemmatimonas</taxon>
    </lineage>
</organism>
<evidence type="ECO:0000313" key="9">
    <source>
        <dbReference type="EMBL" id="QJR35133.1"/>
    </source>
</evidence>
<dbReference type="InterPro" id="IPR033134">
    <property type="entry name" value="Asp/Glu_racemase_AS_2"/>
</dbReference>
<evidence type="ECO:0000313" key="10">
    <source>
        <dbReference type="Proteomes" id="UP000500938"/>
    </source>
</evidence>
<evidence type="ECO:0000256" key="2">
    <source>
        <dbReference type="ARBA" id="ARBA00013090"/>
    </source>
</evidence>
<dbReference type="InterPro" id="IPR004391">
    <property type="entry name" value="Glu_race"/>
</dbReference>
<dbReference type="AlphaFoldDB" id="A0A6M4IK68"/>
<dbReference type="EMBL" id="CP053085">
    <property type="protein sequence ID" value="QJR35133.1"/>
    <property type="molecule type" value="Genomic_DNA"/>
</dbReference>
<dbReference type="FunFam" id="3.40.50.1860:FF:000002">
    <property type="entry name" value="Glutamate racemase"/>
    <property type="match status" value="1"/>
</dbReference>
<feature type="active site" description="Proton donor/acceptor" evidence="8">
    <location>
        <position position="76"/>
    </location>
</feature>
<dbReference type="InterPro" id="IPR018187">
    <property type="entry name" value="Asp/Glu_racemase_AS_1"/>
</dbReference>
<evidence type="ECO:0000256" key="8">
    <source>
        <dbReference type="HAMAP-Rule" id="MF_00258"/>
    </source>
</evidence>
<reference evidence="9 10" key="1">
    <citation type="submission" date="2020-05" db="EMBL/GenBank/DDBJ databases">
        <title>Complete genome sequence of Gemmatimonas greenlandica TET16.</title>
        <authorList>
            <person name="Zeng Y."/>
        </authorList>
    </citation>
    <scope>NUCLEOTIDE SEQUENCE [LARGE SCALE GENOMIC DNA]</scope>
    <source>
        <strain evidence="9 10">TET16</strain>
    </source>
</reference>
<feature type="binding site" evidence="8">
    <location>
        <begin position="188"/>
        <end position="189"/>
    </location>
    <ligand>
        <name>substrate</name>
    </ligand>
</feature>
<dbReference type="SUPFAM" id="SSF53681">
    <property type="entry name" value="Aspartate/glutamate racemase"/>
    <property type="match status" value="2"/>
</dbReference>
<sequence>MESSRGAPIGMFDSGLGGLTVANALMRRLPTESLLYFGDTARVPYGPKSPETVRRYALQIGEWLVEQGVKCIVVACNTATAHALEALQVSLSVPVIGVVDPGARAAVRASRIGPIGVIGTSGTIASGAYAKAIEAQSANARVLSAACPLFVPLVEEGLVDHQATRLIAHDYLAPMREAQVDTLVLGCTHYPLLSTVIAAEMGQGVQLIDSAEETAAELEQMLIDRELLRDPDDARGHEPTHRFVASDAPQHFLALGGRFLDVPLTAVEYHVFT</sequence>
<gene>
    <name evidence="8" type="primary">murI</name>
    <name evidence="9" type="ORF">HKW67_06260</name>
</gene>
<dbReference type="GO" id="GO:0008360">
    <property type="term" value="P:regulation of cell shape"/>
    <property type="evidence" value="ECO:0007669"/>
    <property type="project" value="UniProtKB-KW"/>
</dbReference>
<dbReference type="KEGG" id="ggr:HKW67_06260"/>
<dbReference type="GO" id="GO:0008881">
    <property type="term" value="F:glutamate racemase activity"/>
    <property type="evidence" value="ECO:0007669"/>
    <property type="project" value="UniProtKB-UniRule"/>
</dbReference>
<dbReference type="GO" id="GO:0071555">
    <property type="term" value="P:cell wall organization"/>
    <property type="evidence" value="ECO:0007669"/>
    <property type="project" value="UniProtKB-KW"/>
</dbReference>
<proteinExistence type="inferred from homology"/>
<evidence type="ECO:0000256" key="1">
    <source>
        <dbReference type="ARBA" id="ARBA00001602"/>
    </source>
</evidence>
<evidence type="ECO:0000256" key="3">
    <source>
        <dbReference type="ARBA" id="ARBA00022960"/>
    </source>
</evidence>
<feature type="active site" description="Proton donor/acceptor" evidence="8">
    <location>
        <position position="187"/>
    </location>
</feature>
<dbReference type="HAMAP" id="MF_00258">
    <property type="entry name" value="Glu_racemase"/>
    <property type="match status" value="1"/>
</dbReference>